<dbReference type="Proteomes" id="UP000799291">
    <property type="component" value="Unassembled WGS sequence"/>
</dbReference>
<dbReference type="InterPro" id="IPR037647">
    <property type="entry name" value="HIRIP3"/>
</dbReference>
<dbReference type="AlphaFoldDB" id="A0A6G1JCV7"/>
<dbReference type="PANTHER" id="PTHR15410:SF2">
    <property type="entry name" value="HIRA-INTERACTING PROTEIN 3"/>
    <property type="match status" value="1"/>
</dbReference>
<reference evidence="2" key="1">
    <citation type="journal article" date="2020" name="Stud. Mycol.">
        <title>101 Dothideomycetes genomes: a test case for predicting lifestyles and emergence of pathogens.</title>
        <authorList>
            <person name="Haridas S."/>
            <person name="Albert R."/>
            <person name="Binder M."/>
            <person name="Bloem J."/>
            <person name="Labutti K."/>
            <person name="Salamov A."/>
            <person name="Andreopoulos B."/>
            <person name="Baker S."/>
            <person name="Barry K."/>
            <person name="Bills G."/>
            <person name="Bluhm B."/>
            <person name="Cannon C."/>
            <person name="Castanera R."/>
            <person name="Culley D."/>
            <person name="Daum C."/>
            <person name="Ezra D."/>
            <person name="Gonzalez J."/>
            <person name="Henrissat B."/>
            <person name="Kuo A."/>
            <person name="Liang C."/>
            <person name="Lipzen A."/>
            <person name="Lutzoni F."/>
            <person name="Magnuson J."/>
            <person name="Mondo S."/>
            <person name="Nolan M."/>
            <person name="Ohm R."/>
            <person name="Pangilinan J."/>
            <person name="Park H.-J."/>
            <person name="Ramirez L."/>
            <person name="Alfaro M."/>
            <person name="Sun H."/>
            <person name="Tritt A."/>
            <person name="Yoshinaga Y."/>
            <person name="Zwiers L.-H."/>
            <person name="Turgeon B."/>
            <person name="Goodwin S."/>
            <person name="Spatafora J."/>
            <person name="Crous P."/>
            <person name="Grigoriev I."/>
        </authorList>
    </citation>
    <scope>NUCLEOTIDE SEQUENCE</scope>
    <source>
        <strain evidence="2">CBS 122367</strain>
    </source>
</reference>
<evidence type="ECO:0008006" key="4">
    <source>
        <dbReference type="Google" id="ProtNLM"/>
    </source>
</evidence>
<protein>
    <recommendedName>
        <fullName evidence="4">Transcriptional regulator</fullName>
    </recommendedName>
</protein>
<feature type="compositionally biased region" description="Basic residues" evidence="1">
    <location>
        <begin position="232"/>
        <end position="259"/>
    </location>
</feature>
<feature type="region of interest" description="Disordered" evidence="1">
    <location>
        <begin position="70"/>
        <end position="271"/>
    </location>
</feature>
<name>A0A6G1JCV7_9PLEO</name>
<dbReference type="OrthoDB" id="552755at2759"/>
<feature type="compositionally biased region" description="Basic and acidic residues" evidence="1">
    <location>
        <begin position="70"/>
        <end position="79"/>
    </location>
</feature>
<evidence type="ECO:0000256" key="1">
    <source>
        <dbReference type="SAM" id="MobiDB-lite"/>
    </source>
</evidence>
<accession>A0A6G1JCV7</accession>
<feature type="region of interest" description="Disordered" evidence="1">
    <location>
        <begin position="338"/>
        <end position="413"/>
    </location>
</feature>
<evidence type="ECO:0000313" key="3">
    <source>
        <dbReference type="Proteomes" id="UP000799291"/>
    </source>
</evidence>
<dbReference type="PANTHER" id="PTHR15410">
    <property type="entry name" value="HIRA-INTERACTING PROTEIN 3"/>
    <property type="match status" value="1"/>
</dbReference>
<organism evidence="2 3">
    <name type="scientific">Lentithecium fluviatile CBS 122367</name>
    <dbReference type="NCBI Taxonomy" id="1168545"/>
    <lineage>
        <taxon>Eukaryota</taxon>
        <taxon>Fungi</taxon>
        <taxon>Dikarya</taxon>
        <taxon>Ascomycota</taxon>
        <taxon>Pezizomycotina</taxon>
        <taxon>Dothideomycetes</taxon>
        <taxon>Pleosporomycetidae</taxon>
        <taxon>Pleosporales</taxon>
        <taxon>Massarineae</taxon>
        <taxon>Lentitheciaceae</taxon>
        <taxon>Lentithecium</taxon>
    </lineage>
</organism>
<dbReference type="GO" id="GO:0005634">
    <property type="term" value="C:nucleus"/>
    <property type="evidence" value="ECO:0007669"/>
    <property type="project" value="TreeGrafter"/>
</dbReference>
<feature type="compositionally biased region" description="Basic and acidic residues" evidence="1">
    <location>
        <begin position="338"/>
        <end position="356"/>
    </location>
</feature>
<feature type="compositionally biased region" description="Basic residues" evidence="1">
    <location>
        <begin position="119"/>
        <end position="138"/>
    </location>
</feature>
<gene>
    <name evidence="2" type="ORF">K458DRAFT_294214</name>
</gene>
<evidence type="ECO:0000313" key="2">
    <source>
        <dbReference type="EMBL" id="KAF2688050.1"/>
    </source>
</evidence>
<proteinExistence type="predicted"/>
<dbReference type="EMBL" id="MU005574">
    <property type="protein sequence ID" value="KAF2688050.1"/>
    <property type="molecule type" value="Genomic_DNA"/>
</dbReference>
<sequence length="413" mass="45927">MSGSEADIRSEASISRALRDVVIAIYKAGNEDDLTVKRVRIRTEKELGLPEGFLKSGDWKQKSDDLIREAVDRYCRDESTPPTPKPKPSPVKKAPPKKATNPKPQPQKKVKSAEDGTRGVKRKAAAPARKPQKKRKKTASSDEESEPQLSDIPAGDQPSDAESEPPKKAVRRQKKVITEESDEEESPRIRKQPVVGDKSDEEPEAVQDPLPDVKADGSDSDMSSLIDESPVKKQRQKKAPAKKSGKDRKPKATKVKATPKSKAEDDPDQAEVKRLQSWLVKCGIRKVWGRELANCDTPKEKIGHLKGMLLDVGMDGKYSIEKATKIKEDRELAKDLEEIQARNRVWGEPEKTDTGRPRRKAANRPIPKPVLPSDSEDEDQAHGEEDGTDDDDDDIKEDSEGDEDDDVEDSDSE</sequence>
<keyword evidence="3" id="KW-1185">Reference proteome</keyword>
<feature type="compositionally biased region" description="Acidic residues" evidence="1">
    <location>
        <begin position="386"/>
        <end position="413"/>
    </location>
</feature>